<feature type="transmembrane region" description="Helical" evidence="1">
    <location>
        <begin position="41"/>
        <end position="62"/>
    </location>
</feature>
<proteinExistence type="predicted"/>
<comment type="caution">
    <text evidence="2">The sequence shown here is derived from an EMBL/GenBank/DDBJ whole genome shotgun (WGS) entry which is preliminary data.</text>
</comment>
<name>A0AAJ0UA82_9GAMM</name>
<evidence type="ECO:0000256" key="1">
    <source>
        <dbReference type="SAM" id="Phobius"/>
    </source>
</evidence>
<accession>A0AAJ0UA82</accession>
<reference evidence="2" key="2">
    <citation type="journal article" date="2020" name="Microorganisms">
        <title>Osmotic Adaptation and Compatible Solute Biosynthesis of Phototrophic Bacteria as Revealed from Genome Analyses.</title>
        <authorList>
            <person name="Imhoff J.F."/>
            <person name="Rahn T."/>
            <person name="Kunzel S."/>
            <person name="Keller A."/>
            <person name="Neulinger S.C."/>
        </authorList>
    </citation>
    <scope>NUCLEOTIDE SEQUENCE</scope>
    <source>
        <strain evidence="2">DSM 11080</strain>
    </source>
</reference>
<sequence length="98" mass="10624">MIAAAASIDCARRYAQTVDTTNQEILLMSVSSVLMRLGRSLGLLILLMALLFFLVFAISPGLELFPNGLDWAVAILMGILTLVWLGAGRGPKRTEETD</sequence>
<keyword evidence="1" id="KW-0472">Membrane</keyword>
<protein>
    <submittedName>
        <fullName evidence="2">Uncharacterized protein</fullName>
    </submittedName>
</protein>
<evidence type="ECO:0000313" key="3">
    <source>
        <dbReference type="Proteomes" id="UP001296776"/>
    </source>
</evidence>
<organism evidence="2 3">
    <name type="scientific">Halochromatium glycolicum</name>
    <dbReference type="NCBI Taxonomy" id="85075"/>
    <lineage>
        <taxon>Bacteria</taxon>
        <taxon>Pseudomonadati</taxon>
        <taxon>Pseudomonadota</taxon>
        <taxon>Gammaproteobacteria</taxon>
        <taxon>Chromatiales</taxon>
        <taxon>Chromatiaceae</taxon>
        <taxon>Halochromatium</taxon>
    </lineage>
</organism>
<keyword evidence="1" id="KW-0812">Transmembrane</keyword>
<gene>
    <name evidence="2" type="ORF">CKO40_23080</name>
</gene>
<dbReference type="AlphaFoldDB" id="A0AAJ0UA82"/>
<dbReference type="EMBL" id="NRSJ01000083">
    <property type="protein sequence ID" value="MBK1707335.1"/>
    <property type="molecule type" value="Genomic_DNA"/>
</dbReference>
<reference evidence="2" key="1">
    <citation type="submission" date="2017-08" db="EMBL/GenBank/DDBJ databases">
        <authorList>
            <person name="Imhoff J.F."/>
            <person name="Rahn T."/>
            <person name="Kuenzel S."/>
            <person name="Neulinger S.C."/>
        </authorList>
    </citation>
    <scope>NUCLEOTIDE SEQUENCE</scope>
    <source>
        <strain evidence="2">DSM 11080</strain>
    </source>
</reference>
<keyword evidence="1" id="KW-1133">Transmembrane helix</keyword>
<evidence type="ECO:0000313" key="2">
    <source>
        <dbReference type="EMBL" id="MBK1707335.1"/>
    </source>
</evidence>
<keyword evidence="3" id="KW-1185">Reference proteome</keyword>
<dbReference type="Proteomes" id="UP001296776">
    <property type="component" value="Unassembled WGS sequence"/>
</dbReference>
<feature type="transmembrane region" description="Helical" evidence="1">
    <location>
        <begin position="68"/>
        <end position="87"/>
    </location>
</feature>